<evidence type="ECO:0000313" key="2">
    <source>
        <dbReference type="EMBL" id="KAL1835219.1"/>
    </source>
</evidence>
<dbReference type="Proteomes" id="UP001586593">
    <property type="component" value="Unassembled WGS sequence"/>
</dbReference>
<organism evidence="2 3">
    <name type="scientific">Phialemonium thermophilum</name>
    <dbReference type="NCBI Taxonomy" id="223376"/>
    <lineage>
        <taxon>Eukaryota</taxon>
        <taxon>Fungi</taxon>
        <taxon>Dikarya</taxon>
        <taxon>Ascomycota</taxon>
        <taxon>Pezizomycotina</taxon>
        <taxon>Sordariomycetes</taxon>
        <taxon>Sordariomycetidae</taxon>
        <taxon>Cephalothecales</taxon>
        <taxon>Cephalothecaceae</taxon>
        <taxon>Phialemonium</taxon>
    </lineage>
</organism>
<evidence type="ECO:0000313" key="3">
    <source>
        <dbReference type="Proteomes" id="UP001586593"/>
    </source>
</evidence>
<keyword evidence="3" id="KW-1185">Reference proteome</keyword>
<name>A0ABR3V065_9PEZI</name>
<reference evidence="2 3" key="1">
    <citation type="journal article" date="2024" name="Commun. Biol.">
        <title>Comparative genomic analysis of thermophilic fungi reveals convergent evolutionary adaptations and gene losses.</title>
        <authorList>
            <person name="Steindorff A.S."/>
            <person name="Aguilar-Pontes M.V."/>
            <person name="Robinson A.J."/>
            <person name="Andreopoulos B."/>
            <person name="LaButti K."/>
            <person name="Kuo A."/>
            <person name="Mondo S."/>
            <person name="Riley R."/>
            <person name="Otillar R."/>
            <person name="Haridas S."/>
            <person name="Lipzen A."/>
            <person name="Grimwood J."/>
            <person name="Schmutz J."/>
            <person name="Clum A."/>
            <person name="Reid I.D."/>
            <person name="Moisan M.C."/>
            <person name="Butler G."/>
            <person name="Nguyen T.T.M."/>
            <person name="Dewar K."/>
            <person name="Conant G."/>
            <person name="Drula E."/>
            <person name="Henrissat B."/>
            <person name="Hansel C."/>
            <person name="Singer S."/>
            <person name="Hutchinson M.I."/>
            <person name="de Vries R.P."/>
            <person name="Natvig D.O."/>
            <person name="Powell A.J."/>
            <person name="Tsang A."/>
            <person name="Grigoriev I.V."/>
        </authorList>
    </citation>
    <scope>NUCLEOTIDE SEQUENCE [LARGE SCALE GENOMIC DNA]</scope>
    <source>
        <strain evidence="2 3">ATCC 24622</strain>
    </source>
</reference>
<keyword evidence="1" id="KW-0812">Transmembrane</keyword>
<comment type="caution">
    <text evidence="2">The sequence shown here is derived from an EMBL/GenBank/DDBJ whole genome shotgun (WGS) entry which is preliminary data.</text>
</comment>
<protein>
    <submittedName>
        <fullName evidence="2">Uncharacterized protein</fullName>
    </submittedName>
</protein>
<proteinExistence type="predicted"/>
<accession>A0ABR3V065</accession>
<evidence type="ECO:0000256" key="1">
    <source>
        <dbReference type="SAM" id="Phobius"/>
    </source>
</evidence>
<gene>
    <name evidence="2" type="ORF">VTK73DRAFT_5987</name>
</gene>
<dbReference type="EMBL" id="JAZHXJ010003364">
    <property type="protein sequence ID" value="KAL1835219.1"/>
    <property type="molecule type" value="Genomic_DNA"/>
</dbReference>
<feature type="transmembrane region" description="Helical" evidence="1">
    <location>
        <begin position="94"/>
        <end position="112"/>
    </location>
</feature>
<keyword evidence="1" id="KW-1133">Transmembrane helix</keyword>
<sequence length="127" mass="13388">MDDAPNHCQPPIIAPRLGKAPSRLTFCSSSLPLPTYLSAPQTHPISAHQHTACAAFSRSGDATGGAFTDPVICRGLATRAAQYNPETTGGGREVAFVALLLLLLLLLLLSAAERSAAQAWRRARARA</sequence>
<keyword evidence="1" id="KW-0472">Membrane</keyword>